<dbReference type="Proteomes" id="UP000663852">
    <property type="component" value="Unassembled WGS sequence"/>
</dbReference>
<keyword evidence="3 8" id="KW-1133">Transmembrane helix</keyword>
<evidence type="ECO:0000256" key="3">
    <source>
        <dbReference type="ARBA" id="ARBA00022989"/>
    </source>
</evidence>
<feature type="transmembrane region" description="Helical" evidence="8">
    <location>
        <begin position="129"/>
        <end position="152"/>
    </location>
</feature>
<evidence type="ECO:0000256" key="6">
    <source>
        <dbReference type="ARBA" id="ARBA00023170"/>
    </source>
</evidence>
<proteinExistence type="predicted"/>
<evidence type="ECO:0000313" key="11">
    <source>
        <dbReference type="EMBL" id="CAF1239163.1"/>
    </source>
</evidence>
<keyword evidence="7" id="KW-0807">Transducer</keyword>
<dbReference type="GO" id="GO:0004930">
    <property type="term" value="F:G protein-coupled receptor activity"/>
    <property type="evidence" value="ECO:0007669"/>
    <property type="project" value="UniProtKB-KW"/>
</dbReference>
<name>A0A814Z2D2_ADIRI</name>
<feature type="transmembrane region" description="Helical" evidence="8">
    <location>
        <begin position="228"/>
        <end position="251"/>
    </location>
</feature>
<dbReference type="GO" id="GO:0005886">
    <property type="term" value="C:plasma membrane"/>
    <property type="evidence" value="ECO:0007669"/>
    <property type="project" value="TreeGrafter"/>
</dbReference>
<dbReference type="AlphaFoldDB" id="A0A814Z2D2"/>
<keyword evidence="5 8" id="KW-0472">Membrane</keyword>
<dbReference type="OrthoDB" id="10009236at2759"/>
<accession>A0A814Z2D2</accession>
<feature type="transmembrane region" description="Helical" evidence="8">
    <location>
        <begin position="172"/>
        <end position="193"/>
    </location>
</feature>
<dbReference type="EMBL" id="CAJNOJ010000027">
    <property type="protein sequence ID" value="CAF0875565.1"/>
    <property type="molecule type" value="Genomic_DNA"/>
</dbReference>
<dbReference type="PANTHER" id="PTHR24243">
    <property type="entry name" value="G-PROTEIN COUPLED RECEPTOR"/>
    <property type="match status" value="1"/>
</dbReference>
<gene>
    <name evidence="10" type="ORF">EDS130_LOCUS8515</name>
    <name evidence="11" type="ORF">XAT740_LOCUS25643</name>
</gene>
<organism evidence="11 12">
    <name type="scientific">Adineta ricciae</name>
    <name type="common">Rotifer</name>
    <dbReference type="NCBI Taxonomy" id="249248"/>
    <lineage>
        <taxon>Eukaryota</taxon>
        <taxon>Metazoa</taxon>
        <taxon>Spiralia</taxon>
        <taxon>Gnathifera</taxon>
        <taxon>Rotifera</taxon>
        <taxon>Eurotatoria</taxon>
        <taxon>Bdelloidea</taxon>
        <taxon>Adinetida</taxon>
        <taxon>Adinetidae</taxon>
        <taxon>Adineta</taxon>
    </lineage>
</organism>
<feature type="transmembrane region" description="Helical" evidence="8">
    <location>
        <begin position="20"/>
        <end position="37"/>
    </location>
</feature>
<evidence type="ECO:0000313" key="12">
    <source>
        <dbReference type="Proteomes" id="UP000663828"/>
    </source>
</evidence>
<dbReference type="PROSITE" id="PS50262">
    <property type="entry name" value="G_PROTEIN_RECEP_F1_2"/>
    <property type="match status" value="1"/>
</dbReference>
<dbReference type="InterPro" id="IPR017452">
    <property type="entry name" value="GPCR_Rhodpsn_7TM"/>
</dbReference>
<comment type="subcellular location">
    <subcellularLocation>
        <location evidence="1">Membrane</location>
        <topology evidence="1">Multi-pass membrane protein</topology>
    </subcellularLocation>
</comment>
<evidence type="ECO:0000256" key="8">
    <source>
        <dbReference type="SAM" id="Phobius"/>
    </source>
</evidence>
<dbReference type="SUPFAM" id="SSF81321">
    <property type="entry name" value="Family A G protein-coupled receptor-like"/>
    <property type="match status" value="1"/>
</dbReference>
<evidence type="ECO:0000256" key="7">
    <source>
        <dbReference type="ARBA" id="ARBA00023224"/>
    </source>
</evidence>
<keyword evidence="2 8" id="KW-0812">Transmembrane</keyword>
<dbReference type="EMBL" id="CAJNOR010002043">
    <property type="protein sequence ID" value="CAF1239163.1"/>
    <property type="molecule type" value="Genomic_DNA"/>
</dbReference>
<feature type="domain" description="G-protein coupled receptors family 1 profile" evidence="9">
    <location>
        <begin position="29"/>
        <end position="291"/>
    </location>
</feature>
<evidence type="ECO:0000256" key="2">
    <source>
        <dbReference type="ARBA" id="ARBA00022692"/>
    </source>
</evidence>
<evidence type="ECO:0000259" key="9">
    <source>
        <dbReference type="PROSITE" id="PS50262"/>
    </source>
</evidence>
<keyword evidence="12" id="KW-1185">Reference proteome</keyword>
<evidence type="ECO:0000313" key="10">
    <source>
        <dbReference type="EMBL" id="CAF0875565.1"/>
    </source>
</evidence>
<evidence type="ECO:0000256" key="1">
    <source>
        <dbReference type="ARBA" id="ARBA00004141"/>
    </source>
</evidence>
<dbReference type="PANTHER" id="PTHR24243:SF230">
    <property type="entry name" value="G-PROTEIN COUPLED RECEPTORS FAMILY 1 PROFILE DOMAIN-CONTAINING PROTEIN"/>
    <property type="match status" value="1"/>
</dbReference>
<feature type="transmembrane region" description="Helical" evidence="8">
    <location>
        <begin position="271"/>
        <end position="294"/>
    </location>
</feature>
<evidence type="ECO:0000256" key="4">
    <source>
        <dbReference type="ARBA" id="ARBA00023040"/>
    </source>
</evidence>
<protein>
    <recommendedName>
        <fullName evidence="9">G-protein coupled receptors family 1 profile domain-containing protein</fullName>
    </recommendedName>
</protein>
<dbReference type="CDD" id="cd00637">
    <property type="entry name" value="7tm_classA_rhodopsin-like"/>
    <property type="match status" value="1"/>
</dbReference>
<reference evidence="11" key="1">
    <citation type="submission" date="2021-02" db="EMBL/GenBank/DDBJ databases">
        <authorList>
            <person name="Nowell W R."/>
        </authorList>
    </citation>
    <scope>NUCLEOTIDE SEQUENCE</scope>
</reference>
<dbReference type="Gene3D" id="1.20.1070.10">
    <property type="entry name" value="Rhodopsin 7-helix transmembrane proteins"/>
    <property type="match status" value="1"/>
</dbReference>
<keyword evidence="6" id="KW-0675">Receptor</keyword>
<keyword evidence="4" id="KW-0297">G-protein coupled receptor</keyword>
<comment type="caution">
    <text evidence="11">The sequence shown here is derived from an EMBL/GenBank/DDBJ whole genome shotgun (WGS) entry which is preliminary data.</text>
</comment>
<evidence type="ECO:0000256" key="5">
    <source>
        <dbReference type="ARBA" id="ARBA00023136"/>
    </source>
</evidence>
<dbReference type="Proteomes" id="UP000663828">
    <property type="component" value="Unassembled WGS sequence"/>
</dbReference>
<feature type="transmembrane region" description="Helical" evidence="8">
    <location>
        <begin position="49"/>
        <end position="71"/>
    </location>
</feature>
<sequence>MSLSSILPVVQTQMNRYLCPTALALGITGSLLNILLFSQRQYRNNSCCIYLIGASVGMLIAMCFGLVPRIYSTDHPNPLNIINALCKTRTYFGQSGTMLYRWSLTMACIDRCTSASFNVRLRLFASPRIAIRVTIIIAMIWFIVPVHNFIYLNIIDGQCIWYPVASAIYNSMLVVIAGGIIPITTMILSGIIIRKNLRRKRELRRTLKQSTDANARDRIVALRDRQTLFMLFIQIICYIALTLPWIINLIYNAFTFYMTNKTNDRIAIDSFINYTTETLAYIYSTSSFYLYTLASPSFREHLKKVISSIWHFNYPCCGRFNRVAPS</sequence>